<reference evidence="2 3" key="1">
    <citation type="journal article" date="2019" name="Int. J. Syst. Evol. Microbiol.">
        <title>The Global Catalogue of Microorganisms (GCM) 10K type strain sequencing project: providing services to taxonomists for standard genome sequencing and annotation.</title>
        <authorList>
            <consortium name="The Broad Institute Genomics Platform"/>
            <consortium name="The Broad Institute Genome Sequencing Center for Infectious Disease"/>
            <person name="Wu L."/>
            <person name="Ma J."/>
        </authorList>
    </citation>
    <scope>NUCLEOTIDE SEQUENCE [LARGE SCALE GENOMIC DNA]</scope>
    <source>
        <strain evidence="2 3">JCM 10696</strain>
    </source>
</reference>
<evidence type="ECO:0000313" key="2">
    <source>
        <dbReference type="EMBL" id="GAA0968916.1"/>
    </source>
</evidence>
<proteinExistence type="predicted"/>
<keyword evidence="3" id="KW-1185">Reference proteome</keyword>
<protein>
    <submittedName>
        <fullName evidence="2">Uncharacterized protein</fullName>
    </submittedName>
</protein>
<organism evidence="2 3">
    <name type="scientific">Actinocorallia libanotica</name>
    <dbReference type="NCBI Taxonomy" id="46162"/>
    <lineage>
        <taxon>Bacteria</taxon>
        <taxon>Bacillati</taxon>
        <taxon>Actinomycetota</taxon>
        <taxon>Actinomycetes</taxon>
        <taxon>Streptosporangiales</taxon>
        <taxon>Thermomonosporaceae</taxon>
        <taxon>Actinocorallia</taxon>
    </lineage>
</organism>
<evidence type="ECO:0000313" key="3">
    <source>
        <dbReference type="Proteomes" id="UP001500665"/>
    </source>
</evidence>
<dbReference type="EMBL" id="BAAAHH010000060">
    <property type="protein sequence ID" value="GAA0968916.1"/>
    <property type="molecule type" value="Genomic_DNA"/>
</dbReference>
<feature type="region of interest" description="Disordered" evidence="1">
    <location>
        <begin position="1"/>
        <end position="44"/>
    </location>
</feature>
<dbReference type="Proteomes" id="UP001500665">
    <property type="component" value="Unassembled WGS sequence"/>
</dbReference>
<feature type="compositionally biased region" description="Basic and acidic residues" evidence="1">
    <location>
        <begin position="34"/>
        <end position="44"/>
    </location>
</feature>
<dbReference type="RefSeq" id="WP_344247316.1">
    <property type="nucleotide sequence ID" value="NZ_BAAAHH010000060.1"/>
</dbReference>
<gene>
    <name evidence="2" type="ORF">GCM10009550_75050</name>
</gene>
<name>A0ABN1S008_9ACTN</name>
<accession>A0ABN1S008</accession>
<evidence type="ECO:0000256" key="1">
    <source>
        <dbReference type="SAM" id="MobiDB-lite"/>
    </source>
</evidence>
<sequence length="44" mass="4582">MSILAHNPPENDPARGGGSTGEPTPTGSCWDPKGNLDHLRGGRK</sequence>
<comment type="caution">
    <text evidence="2">The sequence shown here is derived from an EMBL/GenBank/DDBJ whole genome shotgun (WGS) entry which is preliminary data.</text>
</comment>